<name>A0A9P6NDJ5_9BASI</name>
<evidence type="ECO:0000313" key="2">
    <source>
        <dbReference type="Proteomes" id="UP000886653"/>
    </source>
</evidence>
<protein>
    <submittedName>
        <fullName evidence="1">Uncharacterized protein</fullName>
    </submittedName>
</protein>
<keyword evidence="2" id="KW-1185">Reference proteome</keyword>
<accession>A0A9P6NDJ5</accession>
<proteinExistence type="predicted"/>
<dbReference type="EMBL" id="MU167314">
    <property type="protein sequence ID" value="KAG0143622.1"/>
    <property type="molecule type" value="Genomic_DNA"/>
</dbReference>
<reference evidence="1" key="1">
    <citation type="submission" date="2013-11" db="EMBL/GenBank/DDBJ databases">
        <title>Genome sequence of the fusiform rust pathogen reveals effectors for host alternation and coevolution with pine.</title>
        <authorList>
            <consortium name="DOE Joint Genome Institute"/>
            <person name="Smith K."/>
            <person name="Pendleton A."/>
            <person name="Kubisiak T."/>
            <person name="Anderson C."/>
            <person name="Salamov A."/>
            <person name="Aerts A."/>
            <person name="Riley R."/>
            <person name="Clum A."/>
            <person name="Lindquist E."/>
            <person name="Ence D."/>
            <person name="Campbell M."/>
            <person name="Kronenberg Z."/>
            <person name="Feau N."/>
            <person name="Dhillon B."/>
            <person name="Hamelin R."/>
            <person name="Burleigh J."/>
            <person name="Smith J."/>
            <person name="Yandell M."/>
            <person name="Nelson C."/>
            <person name="Grigoriev I."/>
            <person name="Davis J."/>
        </authorList>
    </citation>
    <scope>NUCLEOTIDE SEQUENCE</scope>
    <source>
        <strain evidence="1">G11</strain>
    </source>
</reference>
<comment type="caution">
    <text evidence="1">The sequence shown here is derived from an EMBL/GenBank/DDBJ whole genome shotgun (WGS) entry which is preliminary data.</text>
</comment>
<evidence type="ECO:0000313" key="1">
    <source>
        <dbReference type="EMBL" id="KAG0143622.1"/>
    </source>
</evidence>
<gene>
    <name evidence="1" type="ORF">CROQUDRAFT_660960</name>
</gene>
<feature type="non-terminal residue" evidence="1">
    <location>
        <position position="51"/>
    </location>
</feature>
<dbReference type="AlphaFoldDB" id="A0A9P6NDJ5"/>
<organism evidence="1 2">
    <name type="scientific">Cronartium quercuum f. sp. fusiforme G11</name>
    <dbReference type="NCBI Taxonomy" id="708437"/>
    <lineage>
        <taxon>Eukaryota</taxon>
        <taxon>Fungi</taxon>
        <taxon>Dikarya</taxon>
        <taxon>Basidiomycota</taxon>
        <taxon>Pucciniomycotina</taxon>
        <taxon>Pucciniomycetes</taxon>
        <taxon>Pucciniales</taxon>
        <taxon>Coleosporiaceae</taxon>
        <taxon>Cronartium</taxon>
    </lineage>
</organism>
<sequence>MCSCTSMYEFLKQNHSSYFTSSPVHISQFFLRTNQSSTSHYAFNSAPHLCV</sequence>
<dbReference type="Proteomes" id="UP000886653">
    <property type="component" value="Unassembled WGS sequence"/>
</dbReference>